<accession>A0ABY6MZE6</accession>
<protein>
    <recommendedName>
        <fullName evidence="4">Lipopolysaccharide export system protein LptA</fullName>
    </recommendedName>
</protein>
<evidence type="ECO:0000256" key="3">
    <source>
        <dbReference type="ARBA" id="ARBA00022764"/>
    </source>
</evidence>
<evidence type="ECO:0000259" key="5">
    <source>
        <dbReference type="Pfam" id="PF03968"/>
    </source>
</evidence>
<evidence type="ECO:0000313" key="6">
    <source>
        <dbReference type="EMBL" id="UZE95204.1"/>
    </source>
</evidence>
<comment type="subunit">
    <text evidence="4">Component of the lipopolysaccharide transport and assembly complex.</text>
</comment>
<dbReference type="InterPro" id="IPR005653">
    <property type="entry name" value="OstA-like_N"/>
</dbReference>
<proteinExistence type="inferred from homology"/>
<dbReference type="HAMAP" id="MF_01914">
    <property type="entry name" value="LPS_assembly_LptA"/>
    <property type="match status" value="1"/>
</dbReference>
<dbReference type="EMBL" id="CP100390">
    <property type="protein sequence ID" value="UZE95204.1"/>
    <property type="molecule type" value="Genomic_DNA"/>
</dbReference>
<sequence length="189" mass="20904" precursor="true">MPQNNRYNSQKNTQKKLSHPLLTCLMASILAVLSTPVLAFTAESNEPIKIQSDHAELDELKGRSIYTGEVVVTQGTTLLTSDKVIVYTNKEGLIKLEAFGSPAKFTHQQEGEPQPTHAYGKKITYTRASETLTLVDDAKLEQDKNTFRGAVIEYNTVSRVVTAEGGEEKSQRVEIIVHPVKNDTGDKTE</sequence>
<evidence type="ECO:0000256" key="4">
    <source>
        <dbReference type="HAMAP-Rule" id="MF_01914"/>
    </source>
</evidence>
<keyword evidence="1 4" id="KW-0813">Transport</keyword>
<feature type="chain" id="PRO_5044919293" description="Lipopolysaccharide export system protein LptA" evidence="4">
    <location>
        <begin position="40"/>
        <end position="189"/>
    </location>
</feature>
<keyword evidence="2 4" id="KW-0732">Signal</keyword>
<name>A0ABY6MZE6_9ALTE</name>
<dbReference type="PANTHER" id="PTHR36504">
    <property type="entry name" value="LIPOPOLYSACCHARIDE EXPORT SYSTEM PROTEIN LPTA"/>
    <property type="match status" value="1"/>
</dbReference>
<dbReference type="RefSeq" id="WP_265046693.1">
    <property type="nucleotide sequence ID" value="NZ_CP100390.1"/>
</dbReference>
<dbReference type="Proteomes" id="UP001163739">
    <property type="component" value="Chromosome"/>
</dbReference>
<dbReference type="InterPro" id="IPR014340">
    <property type="entry name" value="LptA"/>
</dbReference>
<dbReference type="Gene3D" id="2.60.450.10">
    <property type="entry name" value="Lipopolysaccharide (LPS) transport protein A like domain"/>
    <property type="match status" value="1"/>
</dbReference>
<keyword evidence="7" id="KW-1185">Reference proteome</keyword>
<evidence type="ECO:0000256" key="1">
    <source>
        <dbReference type="ARBA" id="ARBA00022448"/>
    </source>
</evidence>
<evidence type="ECO:0000256" key="2">
    <source>
        <dbReference type="ARBA" id="ARBA00022729"/>
    </source>
</evidence>
<dbReference type="PANTHER" id="PTHR36504:SF1">
    <property type="entry name" value="LIPOPOLYSACCHARIDE EXPORT SYSTEM PROTEIN LPTA"/>
    <property type="match status" value="1"/>
</dbReference>
<feature type="domain" description="Organic solvent tolerance-like N-terminal" evidence="5">
    <location>
        <begin position="49"/>
        <end position="158"/>
    </location>
</feature>
<dbReference type="NCBIfam" id="TIGR03002">
    <property type="entry name" value="outer_YhbN_LptA"/>
    <property type="match status" value="1"/>
</dbReference>
<feature type="signal peptide" evidence="4">
    <location>
        <begin position="1"/>
        <end position="39"/>
    </location>
</feature>
<keyword evidence="3 4" id="KW-0574">Periplasm</keyword>
<organism evidence="6 7">
    <name type="scientific">Alkalimarinus alittae</name>
    <dbReference type="NCBI Taxonomy" id="2961619"/>
    <lineage>
        <taxon>Bacteria</taxon>
        <taxon>Pseudomonadati</taxon>
        <taxon>Pseudomonadota</taxon>
        <taxon>Gammaproteobacteria</taxon>
        <taxon>Alteromonadales</taxon>
        <taxon>Alteromonadaceae</taxon>
        <taxon>Alkalimarinus</taxon>
    </lineage>
</organism>
<comment type="function">
    <text evidence="4">Involved in the assembly of lipopolysaccharide (LPS). Required for the translocation of LPS from the inner membrane to the outer membrane. May form a bridge between the inner membrane and the outer membrane, via interactions with LptC and LptD, thereby facilitating LPS transfer across the periplasm.</text>
</comment>
<reference evidence="6" key="1">
    <citation type="submission" date="2022-06" db="EMBL/GenBank/DDBJ databases">
        <title>Alkalimarinus sp. nov., isolated from gut of a Alitta virens.</title>
        <authorList>
            <person name="Yang A.I."/>
            <person name="Shin N.-R."/>
        </authorList>
    </citation>
    <scope>NUCLEOTIDE SEQUENCE</scope>
    <source>
        <strain evidence="6">A2M4</strain>
    </source>
</reference>
<comment type="similarity">
    <text evidence="4">Belongs to the LptA family.</text>
</comment>
<dbReference type="Pfam" id="PF03968">
    <property type="entry name" value="LptD_N"/>
    <property type="match status" value="1"/>
</dbReference>
<dbReference type="InterPro" id="IPR052037">
    <property type="entry name" value="LPS_export_LptA"/>
</dbReference>
<gene>
    <name evidence="4 6" type="primary">lptA</name>
    <name evidence="6" type="ORF">NKI27_14180</name>
</gene>
<comment type="subcellular location">
    <subcellularLocation>
        <location evidence="4">Periplasm</location>
    </subcellularLocation>
</comment>
<evidence type="ECO:0000313" key="7">
    <source>
        <dbReference type="Proteomes" id="UP001163739"/>
    </source>
</evidence>